<dbReference type="InterPro" id="IPR013783">
    <property type="entry name" value="Ig-like_fold"/>
</dbReference>
<reference evidence="1 2" key="1">
    <citation type="journal article" date="2024" name="BMC Genomics">
        <title>Genome assembly of redclaw crayfish (Cherax quadricarinatus) provides insights into its immune adaptation and hypoxia tolerance.</title>
        <authorList>
            <person name="Liu Z."/>
            <person name="Zheng J."/>
            <person name="Li H."/>
            <person name="Fang K."/>
            <person name="Wang S."/>
            <person name="He J."/>
            <person name="Zhou D."/>
            <person name="Weng S."/>
            <person name="Chi M."/>
            <person name="Gu Z."/>
            <person name="He J."/>
            <person name="Li F."/>
            <person name="Wang M."/>
        </authorList>
    </citation>
    <scope>NUCLEOTIDE SEQUENCE [LARGE SCALE GENOMIC DNA]</scope>
    <source>
        <strain evidence="1">ZL_2023a</strain>
    </source>
</reference>
<feature type="non-terminal residue" evidence="1">
    <location>
        <position position="109"/>
    </location>
</feature>
<keyword evidence="2" id="KW-1185">Reference proteome</keyword>
<proteinExistence type="predicted"/>
<dbReference type="Gene3D" id="2.60.40.10">
    <property type="entry name" value="Immunoglobulins"/>
    <property type="match status" value="2"/>
</dbReference>
<evidence type="ECO:0008006" key="3">
    <source>
        <dbReference type="Google" id="ProtNLM"/>
    </source>
</evidence>
<organism evidence="1 2">
    <name type="scientific">Cherax quadricarinatus</name>
    <name type="common">Australian red claw crayfish</name>
    <dbReference type="NCBI Taxonomy" id="27406"/>
    <lineage>
        <taxon>Eukaryota</taxon>
        <taxon>Metazoa</taxon>
        <taxon>Ecdysozoa</taxon>
        <taxon>Arthropoda</taxon>
        <taxon>Crustacea</taxon>
        <taxon>Multicrustacea</taxon>
        <taxon>Malacostraca</taxon>
        <taxon>Eumalacostraca</taxon>
        <taxon>Eucarida</taxon>
        <taxon>Decapoda</taxon>
        <taxon>Pleocyemata</taxon>
        <taxon>Astacidea</taxon>
        <taxon>Parastacoidea</taxon>
        <taxon>Parastacidae</taxon>
        <taxon>Cherax</taxon>
    </lineage>
</organism>
<sequence length="109" mass="11790">SPQVEGVVQVAENGSLVFPPFPAHLYNAHVHAATYTCRASSPAGTLLATPVIVRAVVVGEYEVQVYDQLVMSGNTAVLRCAVPSYVREHVTVTSWLHDNTFNIYPSLHG</sequence>
<dbReference type="AlphaFoldDB" id="A0AAW0YNU4"/>
<evidence type="ECO:0000313" key="1">
    <source>
        <dbReference type="EMBL" id="KAK8753126.1"/>
    </source>
</evidence>
<comment type="caution">
    <text evidence="1">The sequence shown here is derived from an EMBL/GenBank/DDBJ whole genome shotgun (WGS) entry which is preliminary data.</text>
</comment>
<gene>
    <name evidence="1" type="ORF">OTU49_002716</name>
</gene>
<name>A0AAW0YNU4_CHEQU</name>
<accession>A0AAW0YNU4</accession>
<dbReference type="EMBL" id="JARKIK010000003">
    <property type="protein sequence ID" value="KAK8753126.1"/>
    <property type="molecule type" value="Genomic_DNA"/>
</dbReference>
<evidence type="ECO:0000313" key="2">
    <source>
        <dbReference type="Proteomes" id="UP001445076"/>
    </source>
</evidence>
<feature type="non-terminal residue" evidence="1">
    <location>
        <position position="1"/>
    </location>
</feature>
<dbReference type="InterPro" id="IPR036179">
    <property type="entry name" value="Ig-like_dom_sf"/>
</dbReference>
<dbReference type="Proteomes" id="UP001445076">
    <property type="component" value="Unassembled WGS sequence"/>
</dbReference>
<protein>
    <recommendedName>
        <fullName evidence="3">Down syndrome cell adhesion molecule</fullName>
    </recommendedName>
</protein>
<dbReference type="SUPFAM" id="SSF48726">
    <property type="entry name" value="Immunoglobulin"/>
    <property type="match status" value="1"/>
</dbReference>